<reference evidence="1 2" key="1">
    <citation type="submission" date="2019-03" db="EMBL/GenBank/DDBJ databases">
        <title>First draft genome of Liparis tanakae, snailfish: a comprehensive survey of snailfish specific genes.</title>
        <authorList>
            <person name="Kim W."/>
            <person name="Song I."/>
            <person name="Jeong J.-H."/>
            <person name="Kim D."/>
            <person name="Kim S."/>
            <person name="Ryu S."/>
            <person name="Song J.Y."/>
            <person name="Lee S.K."/>
        </authorList>
    </citation>
    <scope>NUCLEOTIDE SEQUENCE [LARGE SCALE GENOMIC DNA]</scope>
    <source>
        <tissue evidence="1">Muscle</tissue>
    </source>
</reference>
<sequence length="100" mass="11529">MEVEVEERQISLSRSFLWVTFTISLRFPDRDPLVSPRRSTLGDRQLAASLMRIYDPSEDGDAFRDFVFLLIYTLQEKFPSNVSDSQSALVRVLKLEQSNG</sequence>
<organism evidence="1 2">
    <name type="scientific">Liparis tanakae</name>
    <name type="common">Tanaka's snailfish</name>
    <dbReference type="NCBI Taxonomy" id="230148"/>
    <lineage>
        <taxon>Eukaryota</taxon>
        <taxon>Metazoa</taxon>
        <taxon>Chordata</taxon>
        <taxon>Craniata</taxon>
        <taxon>Vertebrata</taxon>
        <taxon>Euteleostomi</taxon>
        <taxon>Actinopterygii</taxon>
        <taxon>Neopterygii</taxon>
        <taxon>Teleostei</taxon>
        <taxon>Neoteleostei</taxon>
        <taxon>Acanthomorphata</taxon>
        <taxon>Eupercaria</taxon>
        <taxon>Perciformes</taxon>
        <taxon>Cottioidei</taxon>
        <taxon>Cottales</taxon>
        <taxon>Liparidae</taxon>
        <taxon>Liparis</taxon>
    </lineage>
</organism>
<evidence type="ECO:0000313" key="1">
    <source>
        <dbReference type="EMBL" id="TNN47810.1"/>
    </source>
</evidence>
<name>A0A4Z2G3R0_9TELE</name>
<evidence type="ECO:0000313" key="2">
    <source>
        <dbReference type="Proteomes" id="UP000314294"/>
    </source>
</evidence>
<keyword evidence="2" id="KW-1185">Reference proteome</keyword>
<protein>
    <submittedName>
        <fullName evidence="1">Uncharacterized protein</fullName>
    </submittedName>
</protein>
<dbReference type="EMBL" id="SRLO01000724">
    <property type="protein sequence ID" value="TNN47810.1"/>
    <property type="molecule type" value="Genomic_DNA"/>
</dbReference>
<gene>
    <name evidence="1" type="ORF">EYF80_042007</name>
</gene>
<accession>A0A4Z2G3R0</accession>
<dbReference type="Proteomes" id="UP000314294">
    <property type="component" value="Unassembled WGS sequence"/>
</dbReference>
<proteinExistence type="predicted"/>
<dbReference type="AlphaFoldDB" id="A0A4Z2G3R0"/>
<comment type="caution">
    <text evidence="1">The sequence shown here is derived from an EMBL/GenBank/DDBJ whole genome shotgun (WGS) entry which is preliminary data.</text>
</comment>